<keyword evidence="1" id="KW-0479">Metal-binding</keyword>
<evidence type="ECO:0000313" key="8">
    <source>
        <dbReference type="Proteomes" id="UP000288216"/>
    </source>
</evidence>
<dbReference type="STRING" id="75743.A0A401PDM0"/>
<comment type="caution">
    <text evidence="7">The sequence shown here is derived from an EMBL/GenBank/DDBJ whole genome shotgun (WGS) entry which is preliminary data.</text>
</comment>
<dbReference type="PROSITE" id="PS50966">
    <property type="entry name" value="ZF_SWIM"/>
    <property type="match status" value="1"/>
</dbReference>
<dbReference type="PANTHER" id="PTHR22619:SF2">
    <property type="entry name" value="ZINC FINGER SWIM DOMAIN-CONTAINING PROTEIN 5"/>
    <property type="match status" value="1"/>
</dbReference>
<evidence type="ECO:0000259" key="6">
    <source>
        <dbReference type="PROSITE" id="PS50966"/>
    </source>
</evidence>
<name>A0A401PDM0_SCYTO</name>
<feature type="non-terminal residue" evidence="7">
    <location>
        <position position="1"/>
    </location>
</feature>
<organism evidence="7 8">
    <name type="scientific">Scyliorhinus torazame</name>
    <name type="common">Cloudy catshark</name>
    <name type="synonym">Catulus torazame</name>
    <dbReference type="NCBI Taxonomy" id="75743"/>
    <lineage>
        <taxon>Eukaryota</taxon>
        <taxon>Metazoa</taxon>
        <taxon>Chordata</taxon>
        <taxon>Craniata</taxon>
        <taxon>Vertebrata</taxon>
        <taxon>Chondrichthyes</taxon>
        <taxon>Elasmobranchii</taxon>
        <taxon>Galeomorphii</taxon>
        <taxon>Galeoidea</taxon>
        <taxon>Carcharhiniformes</taxon>
        <taxon>Scyliorhinidae</taxon>
        <taxon>Scyliorhinus</taxon>
    </lineage>
</organism>
<dbReference type="Proteomes" id="UP000288216">
    <property type="component" value="Unassembled WGS sequence"/>
</dbReference>
<evidence type="ECO:0000256" key="3">
    <source>
        <dbReference type="ARBA" id="ARBA00022833"/>
    </source>
</evidence>
<evidence type="ECO:0000256" key="1">
    <source>
        <dbReference type="ARBA" id="ARBA00022723"/>
    </source>
</evidence>
<gene>
    <name evidence="7" type="ORF">scyTo_0005874</name>
</gene>
<sequence length="1144" mass="128802">CPVDTPPPSPPLPSPILWSSMAEDRAQLTAKRLCSRPFPASRSSQKPAPTGRTHQPESLLDASAKMVAEKWPFQQVEERFSRIPEPVQRRIVYWSFPRNEREICMYSSFNYYSPEETAAAAAAAGGAAVPGDDENRLPFRRGIKLLESGCVENVLQVGFHLSGTVTEPGTQSEPEMIYRVAISFDRCKITSVTCGCGNKDIFYCAHVVALSLYRIRKADQVKLRLPISETLFQMNRDQLQKFIQYLITAHHTEVLPTAQKLADEILSSNSEINQVHGAPDPTAGASIDDENCWHLDEEQVREQVKQFLSQGGYYGSGKQLNSMFAKVREMLKMRDSNGARMLTLITEQFMADPRLSLWRQQGTGMTDKCRQLWDELGALWVCIVLNPHCKPDEKVSWLRQLKKWNDMDVCPLEDGNYGNELPNITNALPQSSNQNQESLARPRRTVFTRAMEACDLHWQDSHLQRIISCDFYVSPSYQRESESLLFNAHGQPLWLEHVPTACARVDALRSHGYPKEALRLAVAIINTLRLQQQRQLEIYKHQKKELLHRGVTTITNLEGWVGHPLNPIGCLFITLTEACRLEDESCMDTTDSSSDLKPATYQHVAVSGYLDSNESYLTLAMEVALMGMGQQRVMPEGLYAQDKVCRNEEQIIFKLQELELDEMLVQVLRKQSVILLEGGPFSGLGEVIHRESVPMHTFAKYLFSALLSHDADLAYKLALRAMRLPVLESTSHAGDVSHPHHIVSVVPSRYPRWFTLGHLESQQCELASTMLTAAKGDMLRLRTVLEAIRKNIHSSSLIFKLAQDAFKIATPADIPPDITLLNVALELGLQVMRMTLSTLNWRRREMVRWLVTCATEVGVRALVSILQSWYTLFTPTEATSIVAATVTSHNTILRLNLDYTQREELASCARTLALQCAMKDPQNCALSALTLCEKDHIAFETAYQIVIDAASTGMTYSQLFTIARYMEHRGYPLRAFKLASLAMTHLNLAYNQDTHPAINDVLWACALSHSLGKNELAAIIPLVVKSVQCATVLSDILRRCTMTAPGLAGIPGRRNSGKLMSTDKAPLRQLLDATIGAYINTTHSRLTHISPRHYGEFIEFLSKARETFLMAQDGHIQFAQFIDNLKQIYKGKKKLMMLVRERFG</sequence>
<dbReference type="OrthoDB" id="10013584at2759"/>
<keyword evidence="3" id="KW-0862">Zinc</keyword>
<evidence type="ECO:0000256" key="5">
    <source>
        <dbReference type="SAM" id="MobiDB-lite"/>
    </source>
</evidence>
<dbReference type="Pfam" id="PF21055">
    <property type="entry name" value="ZSWIM4-8_C"/>
    <property type="match status" value="1"/>
</dbReference>
<dbReference type="PANTHER" id="PTHR22619">
    <property type="entry name" value="ZINC FINGER SWIM DOMAIN CONTAINING PROTEIN 4, 5, 6"/>
    <property type="match status" value="1"/>
</dbReference>
<dbReference type="EMBL" id="BFAA01001897">
    <property type="protein sequence ID" value="GCB71201.1"/>
    <property type="molecule type" value="Genomic_DNA"/>
</dbReference>
<protein>
    <recommendedName>
        <fullName evidence="6">SWIM-type domain-containing protein</fullName>
    </recommendedName>
</protein>
<evidence type="ECO:0000313" key="7">
    <source>
        <dbReference type="EMBL" id="GCB71201.1"/>
    </source>
</evidence>
<proteinExistence type="predicted"/>
<dbReference type="Pfam" id="PF25572">
    <property type="entry name" value="TPR_ZSWIM8"/>
    <property type="match status" value="1"/>
</dbReference>
<dbReference type="InterPro" id="IPR007527">
    <property type="entry name" value="Znf_SWIM"/>
</dbReference>
<keyword evidence="8" id="KW-1185">Reference proteome</keyword>
<dbReference type="AlphaFoldDB" id="A0A401PDM0"/>
<feature type="region of interest" description="Disordered" evidence="5">
    <location>
        <begin position="32"/>
        <end position="57"/>
    </location>
</feature>
<dbReference type="OMA" id="LALRAMX"/>
<evidence type="ECO:0000256" key="2">
    <source>
        <dbReference type="ARBA" id="ARBA00022771"/>
    </source>
</evidence>
<keyword evidence="2 4" id="KW-0863">Zinc-finger</keyword>
<feature type="domain" description="SWIM-type" evidence="6">
    <location>
        <begin position="178"/>
        <end position="215"/>
    </location>
</feature>
<dbReference type="InterPro" id="IPR048370">
    <property type="entry name" value="ZSWIM4-8_C"/>
</dbReference>
<dbReference type="GO" id="GO:0008270">
    <property type="term" value="F:zinc ion binding"/>
    <property type="evidence" value="ECO:0007669"/>
    <property type="project" value="UniProtKB-KW"/>
</dbReference>
<accession>A0A401PDM0</accession>
<reference evidence="7 8" key="1">
    <citation type="journal article" date="2018" name="Nat. Ecol. Evol.">
        <title>Shark genomes provide insights into elasmobranch evolution and the origin of vertebrates.</title>
        <authorList>
            <person name="Hara Y"/>
            <person name="Yamaguchi K"/>
            <person name="Onimaru K"/>
            <person name="Kadota M"/>
            <person name="Koyanagi M"/>
            <person name="Keeley SD"/>
            <person name="Tatsumi K"/>
            <person name="Tanaka K"/>
            <person name="Motone F"/>
            <person name="Kageyama Y"/>
            <person name="Nozu R"/>
            <person name="Adachi N"/>
            <person name="Nishimura O"/>
            <person name="Nakagawa R"/>
            <person name="Tanegashima C"/>
            <person name="Kiyatake I"/>
            <person name="Matsumoto R"/>
            <person name="Murakumo K"/>
            <person name="Nishida K"/>
            <person name="Terakita A"/>
            <person name="Kuratani S"/>
            <person name="Sato K"/>
            <person name="Hyodo S Kuraku.S."/>
        </authorList>
    </citation>
    <scope>NUCLEOTIDE SEQUENCE [LARGE SCALE GENOMIC DNA]</scope>
</reference>
<evidence type="ECO:0000256" key="4">
    <source>
        <dbReference type="PROSITE-ProRule" id="PRU00325"/>
    </source>
</evidence>
<dbReference type="GO" id="GO:0031462">
    <property type="term" value="C:Cul2-RING ubiquitin ligase complex"/>
    <property type="evidence" value="ECO:0007669"/>
    <property type="project" value="TreeGrafter"/>
</dbReference>
<dbReference type="InterPro" id="IPR057945">
    <property type="entry name" value="TPR_ZSWIM8"/>
</dbReference>